<dbReference type="Proteomes" id="UP001148629">
    <property type="component" value="Unassembled WGS sequence"/>
</dbReference>
<sequence length="1716" mass="195167">MADPFSIASGVAGIFSLGLTLCNGLHIYLSAIKDRGDDVESACQLLALLRSNIDLIGSSTSTLNSRYARATQGVRLGLKLCESQLRALETVVLDLGDVNGPSTATSKWQKQKSIALYPFNRNKLVQVQDQLLKATGVLGTFVQNLILNVNIGMGEDIEAFKSAVNQSSLVTHDFLAQIKDQTAATFNNHAHQHEVNCRVLERLDVITSGIEEMRVSSTSNHYRHIERDSDPRYASNAMKETHNRDLTRPQCTCRFRGRLSYRRRTNHSWGGVAISKAELQDIHQPGCSFYTACSSTKSTRTTITYTGLRTYLFKILDFSLEYDCRAGAYTLSSTLRTRNVREDNPAFDIIHPSNLDYYFFEDLFDPVHGAKKAKEKLQILYSSHSLSPFDVDSNGENIAHKCVKIFGVTFELWTDSKMRNEVLLAMRLLLSYLCDIGVRVNDADDLNRTPFHLAMESGDPRFIPHVYDALEEYDPQFDPSRNFRDSNVNLFLYPPFKLEYQTQGIDLFSKRLDITQGIGYEGLFLAVIQKNERRLQAILDSGRFLNHVSERDSYDRHVLHFCSAWAAGLKILLRIEAIRELLNVKDTLGRAPLDYSLMYTSTICKSLDNWTECQDCGCCEALQMFLQMDCKVVVNESWPRTLKLCSMKAKKLLLKSLKDRRDRLLTIARIHLPETELPDSVMLEGKALDVDIKSLWKKLKEKGIQPSEGLREYSIYSGHSKGFFFYVHCPRVAEMALNFGFQDIDVPDNRAITPILELAGSCENEDAVLMYADWLLQKGANIKHSTNSAQVSAAHCLAFIYGQWLDMQRRQNKDRKCLRPKHVRVFSAVCSSKAMSHLSCSCMTDELSQPLNYFLLGSLDWSCARRRHRYIGPYSDIVRRATITVDFLGHAVTSLDEMYLAKSVIHLVTLQALGIGHLLECHMGAYKWSEEELQDPERQEEWNEILEEDRPLIEKLGELDEEFMREFQRQAVSITDFLQNYWLSRMRQVRMQQKEPLTEDQKQSLREAGVILGESEEFTCDYNGSAYDDETSRWVINGTTRPKLLCMGRAFLLCSLSGVHILPANMLCEECKAVFKQPLTFVQKERQLDRWSAYFPYNTTLTGLEDKAAWCYCCRGILRQLVASQKQSRLSLQADTNLLVDYSLSIQTDEKRGSVRLWSGAKLDGRALGKQIIHFDKAATEDESMATSTNTGSTETLEFIRNCLSQCRAHHQLCPSMKSSVWYPTRLIEVAQTSLRLVETAETNILDPYVSLSHCWGNAQILKLTTANIASLKENIPFARLPQTFQDAIKTVRNLGINYIWIDSLCIIQNSDEDWQKEARTMLQVYKHAFFNIAATRSSNSFGGLFTNRNPKVLGSEVLDIDNGILKGRFNLIDEDYFGQEIDNAPLNRRSWVAQERILSPRIIHFASEQVIWDCAELTACESLPQGTKVWSQWGGTRRKFSCKQSSHFVTRPRTLDEGLGQWARIVNTYSDCGLTVLGDKLIAIFGVAEHLRNELKVEYHAGLWREKMEIQLAWYVTELQVDRSPRNDLAPSWSWTSINGAVDLQQVDLYEGYDITTLASITEVDLRREADQLRGEKVVGHLRMRCSLNPVTIEGGAQNYRLEGKGMEHARSVVVDSPDVIGAERLYFLPLFDLQTPLTLEEWNVMSQIRGLIVQGVEGKPGTFMRCGHAFIADQVHEYTRRFSDTYEAIKSPVGKAELPCDEYNPDLGHLITLI</sequence>
<comment type="caution">
    <text evidence="1">The sequence shown here is derived from an EMBL/GenBank/DDBJ whole genome shotgun (WGS) entry which is preliminary data.</text>
</comment>
<evidence type="ECO:0000313" key="2">
    <source>
        <dbReference type="Proteomes" id="UP001148629"/>
    </source>
</evidence>
<keyword evidence="2" id="KW-1185">Reference proteome</keyword>
<reference evidence="1" key="1">
    <citation type="submission" date="2022-08" db="EMBL/GenBank/DDBJ databases">
        <title>Genome Sequence of Fusarium decemcellulare.</title>
        <authorList>
            <person name="Buettner E."/>
        </authorList>
    </citation>
    <scope>NUCLEOTIDE SEQUENCE</scope>
    <source>
        <strain evidence="1">Babe19</strain>
    </source>
</reference>
<gene>
    <name evidence="1" type="ORF">NM208_g4425</name>
</gene>
<organism evidence="1 2">
    <name type="scientific">Fusarium decemcellulare</name>
    <dbReference type="NCBI Taxonomy" id="57161"/>
    <lineage>
        <taxon>Eukaryota</taxon>
        <taxon>Fungi</taxon>
        <taxon>Dikarya</taxon>
        <taxon>Ascomycota</taxon>
        <taxon>Pezizomycotina</taxon>
        <taxon>Sordariomycetes</taxon>
        <taxon>Hypocreomycetidae</taxon>
        <taxon>Hypocreales</taxon>
        <taxon>Nectriaceae</taxon>
        <taxon>Fusarium</taxon>
        <taxon>Fusarium decemcellulare species complex</taxon>
    </lineage>
</organism>
<name>A0ACC1SKN7_9HYPO</name>
<evidence type="ECO:0000313" key="1">
    <source>
        <dbReference type="EMBL" id="KAJ3541796.1"/>
    </source>
</evidence>
<accession>A0ACC1SKN7</accession>
<protein>
    <submittedName>
        <fullName evidence="1">Uncharacterized protein</fullName>
    </submittedName>
</protein>
<dbReference type="EMBL" id="JANRMS010000330">
    <property type="protein sequence ID" value="KAJ3541796.1"/>
    <property type="molecule type" value="Genomic_DNA"/>
</dbReference>
<proteinExistence type="predicted"/>